<accession>A0A6A4QMG2</accession>
<evidence type="ECO:0000256" key="1">
    <source>
        <dbReference type="SAM" id="Phobius"/>
    </source>
</evidence>
<evidence type="ECO:0000313" key="2">
    <source>
        <dbReference type="EMBL" id="KAE9615130.1"/>
    </source>
</evidence>
<reference evidence="3" key="1">
    <citation type="journal article" date="2020" name="Nat. Commun.">
        <title>Genome sequence of the cluster root forming white lupin.</title>
        <authorList>
            <person name="Hufnagel B."/>
            <person name="Marques A."/>
            <person name="Soriano A."/>
            <person name="Marques L."/>
            <person name="Divol F."/>
            <person name="Doumas P."/>
            <person name="Sallet E."/>
            <person name="Mancinotti D."/>
            <person name="Carrere S."/>
            <person name="Marande W."/>
            <person name="Arribat S."/>
            <person name="Keller J."/>
            <person name="Huneau C."/>
            <person name="Blein T."/>
            <person name="Aime D."/>
            <person name="Laguerre M."/>
            <person name="Taylor J."/>
            <person name="Schubert V."/>
            <person name="Nelson M."/>
            <person name="Geu-Flores F."/>
            <person name="Crespi M."/>
            <person name="Gallardo-Guerrero K."/>
            <person name="Delaux P.-M."/>
            <person name="Salse J."/>
            <person name="Berges H."/>
            <person name="Guyot R."/>
            <person name="Gouzy J."/>
            <person name="Peret B."/>
        </authorList>
    </citation>
    <scope>NUCLEOTIDE SEQUENCE [LARGE SCALE GENOMIC DNA]</scope>
    <source>
        <strain evidence="3">cv. Amiga</strain>
    </source>
</reference>
<proteinExistence type="predicted"/>
<keyword evidence="1" id="KW-0812">Transmembrane</keyword>
<keyword evidence="3" id="KW-1185">Reference proteome</keyword>
<gene>
    <name evidence="2" type="ORF">Lalb_Chr04g0252051</name>
</gene>
<keyword evidence="1" id="KW-0472">Membrane</keyword>
<comment type="caution">
    <text evidence="2">The sequence shown here is derived from an EMBL/GenBank/DDBJ whole genome shotgun (WGS) entry which is preliminary data.</text>
</comment>
<evidence type="ECO:0000313" key="3">
    <source>
        <dbReference type="Proteomes" id="UP000447434"/>
    </source>
</evidence>
<sequence>MIKLRKWPQHCLKPNPSSSFVLAWYSIIISAWCLSSILNSLKNLQIICN</sequence>
<protein>
    <submittedName>
        <fullName evidence="2">Uncharacterized protein</fullName>
    </submittedName>
</protein>
<keyword evidence="1" id="KW-1133">Transmembrane helix</keyword>
<organism evidence="2 3">
    <name type="scientific">Lupinus albus</name>
    <name type="common">White lupine</name>
    <name type="synonym">Lupinus termis</name>
    <dbReference type="NCBI Taxonomy" id="3870"/>
    <lineage>
        <taxon>Eukaryota</taxon>
        <taxon>Viridiplantae</taxon>
        <taxon>Streptophyta</taxon>
        <taxon>Embryophyta</taxon>
        <taxon>Tracheophyta</taxon>
        <taxon>Spermatophyta</taxon>
        <taxon>Magnoliopsida</taxon>
        <taxon>eudicotyledons</taxon>
        <taxon>Gunneridae</taxon>
        <taxon>Pentapetalae</taxon>
        <taxon>rosids</taxon>
        <taxon>fabids</taxon>
        <taxon>Fabales</taxon>
        <taxon>Fabaceae</taxon>
        <taxon>Papilionoideae</taxon>
        <taxon>50 kb inversion clade</taxon>
        <taxon>genistoids sensu lato</taxon>
        <taxon>core genistoids</taxon>
        <taxon>Genisteae</taxon>
        <taxon>Lupinus</taxon>
    </lineage>
</organism>
<dbReference type="AlphaFoldDB" id="A0A6A4QMG2"/>
<dbReference type="EMBL" id="WOCE01000004">
    <property type="protein sequence ID" value="KAE9615130.1"/>
    <property type="molecule type" value="Genomic_DNA"/>
</dbReference>
<dbReference type="Proteomes" id="UP000447434">
    <property type="component" value="Chromosome 4"/>
</dbReference>
<feature type="transmembrane region" description="Helical" evidence="1">
    <location>
        <begin position="20"/>
        <end position="41"/>
    </location>
</feature>
<name>A0A6A4QMG2_LUPAL</name>